<dbReference type="HOGENOM" id="CLU_2328744_0_0_9"/>
<evidence type="ECO:0000313" key="1">
    <source>
        <dbReference type="EMBL" id="ENZ34588.1"/>
    </source>
</evidence>
<dbReference type="PATRIC" id="fig|997897.5.peg.4184"/>
<accession>R0ADX9</accession>
<dbReference type="RefSeq" id="WP_002573203.1">
    <property type="nucleotide sequence ID" value="NZ_KB851156.1"/>
</dbReference>
<dbReference type="Proteomes" id="UP000013041">
    <property type="component" value="Unassembled WGS sequence"/>
</dbReference>
<sequence>MKDRKYLAVSIKHSAGTRFTLWGWERTKDEQERCFTGYLGTIDYDKCELYSLEDFQKHYGHGVIKCDKPVKMTMDLVRKWDEYDTVLVDYEEYKAFVS</sequence>
<reference evidence="1 2" key="1">
    <citation type="submission" date="2013-01" db="EMBL/GenBank/DDBJ databases">
        <title>The Genome Sequence of Clostridium bolteae 90B8.</title>
        <authorList>
            <consortium name="The Broad Institute Genome Sequencing Platform"/>
            <person name="Earl A."/>
            <person name="Ward D."/>
            <person name="Feldgarden M."/>
            <person name="Gevers D."/>
            <person name="Courvalin P."/>
            <person name="Lambert T."/>
            <person name="Walker B."/>
            <person name="Young S.K."/>
            <person name="Zeng Q."/>
            <person name="Gargeya S."/>
            <person name="Fitzgerald M."/>
            <person name="Haas B."/>
            <person name="Abouelleil A."/>
            <person name="Alvarado L."/>
            <person name="Arachchi H.M."/>
            <person name="Berlin A.M."/>
            <person name="Chapman S.B."/>
            <person name="Dewar J."/>
            <person name="Goldberg J."/>
            <person name="Griggs A."/>
            <person name="Gujja S."/>
            <person name="Hansen M."/>
            <person name="Howarth C."/>
            <person name="Imamovic A."/>
            <person name="Larimer J."/>
            <person name="McCowan C."/>
            <person name="Murphy C."/>
            <person name="Neiman D."/>
            <person name="Pearson M."/>
            <person name="Priest M."/>
            <person name="Roberts A."/>
            <person name="Saif S."/>
            <person name="Shea T."/>
            <person name="Sisk P."/>
            <person name="Sykes S."/>
            <person name="Wortman J."/>
            <person name="Nusbaum C."/>
            <person name="Birren B."/>
        </authorList>
    </citation>
    <scope>NUCLEOTIDE SEQUENCE [LARGE SCALE GENOMIC DNA]</scope>
    <source>
        <strain evidence="1 2">90B8</strain>
    </source>
</reference>
<comment type="caution">
    <text evidence="1">The sequence shown here is derived from an EMBL/GenBank/DDBJ whole genome shotgun (WGS) entry which is preliminary data.</text>
</comment>
<gene>
    <name evidence="1" type="ORF">HMPREF1097_03975</name>
</gene>
<protein>
    <recommendedName>
        <fullName evidence="3">Large polyvalent protein associated domain-containing protein</fullName>
    </recommendedName>
</protein>
<dbReference type="AlphaFoldDB" id="R0ADX9"/>
<evidence type="ECO:0000313" key="2">
    <source>
        <dbReference type="Proteomes" id="UP000013041"/>
    </source>
</evidence>
<dbReference type="EMBL" id="AGYG01000028">
    <property type="protein sequence ID" value="ENZ34588.1"/>
    <property type="molecule type" value="Genomic_DNA"/>
</dbReference>
<organism evidence="1 2">
    <name type="scientific">Enterocloster bolteae 90B8</name>
    <dbReference type="NCBI Taxonomy" id="997897"/>
    <lineage>
        <taxon>Bacteria</taxon>
        <taxon>Bacillati</taxon>
        <taxon>Bacillota</taxon>
        <taxon>Clostridia</taxon>
        <taxon>Lachnospirales</taxon>
        <taxon>Lachnospiraceae</taxon>
        <taxon>Enterocloster</taxon>
    </lineage>
</organism>
<name>R0ADX9_9FIRM</name>
<evidence type="ECO:0008006" key="3">
    <source>
        <dbReference type="Google" id="ProtNLM"/>
    </source>
</evidence>
<proteinExistence type="predicted"/>